<evidence type="ECO:0000256" key="8">
    <source>
        <dbReference type="ARBA" id="ARBA00022989"/>
    </source>
</evidence>
<accession>A0A418WYC1</accession>
<dbReference type="EMBL" id="QYUN01000002">
    <property type="protein sequence ID" value="RJG05171.1"/>
    <property type="molecule type" value="Genomic_DNA"/>
</dbReference>
<keyword evidence="6" id="KW-0812">Transmembrane</keyword>
<dbReference type="NCBIfam" id="TIGR01352">
    <property type="entry name" value="tonB_Cterm"/>
    <property type="match status" value="1"/>
</dbReference>
<evidence type="ECO:0000256" key="3">
    <source>
        <dbReference type="ARBA" id="ARBA00022448"/>
    </source>
</evidence>
<evidence type="ECO:0000256" key="11">
    <source>
        <dbReference type="SAM" id="SignalP"/>
    </source>
</evidence>
<name>A0A418WYC1_9BURK</name>
<evidence type="ECO:0000256" key="1">
    <source>
        <dbReference type="ARBA" id="ARBA00004383"/>
    </source>
</evidence>
<reference evidence="13 14" key="1">
    <citation type="submission" date="2018-09" db="EMBL/GenBank/DDBJ databases">
        <authorList>
            <person name="Zhu H."/>
        </authorList>
    </citation>
    <scope>NUCLEOTIDE SEQUENCE [LARGE SCALE GENOMIC DNA]</scope>
    <source>
        <strain evidence="13 14">K2R10-39</strain>
    </source>
</reference>
<keyword evidence="4" id="KW-1003">Cell membrane</keyword>
<evidence type="ECO:0000256" key="4">
    <source>
        <dbReference type="ARBA" id="ARBA00022475"/>
    </source>
</evidence>
<keyword evidence="5" id="KW-0997">Cell inner membrane</keyword>
<evidence type="ECO:0000313" key="13">
    <source>
        <dbReference type="EMBL" id="RJG05171.1"/>
    </source>
</evidence>
<keyword evidence="14" id="KW-1185">Reference proteome</keyword>
<feature type="compositionally biased region" description="Basic and acidic residues" evidence="10">
    <location>
        <begin position="73"/>
        <end position="84"/>
    </location>
</feature>
<dbReference type="Gene3D" id="3.30.1150.10">
    <property type="match status" value="1"/>
</dbReference>
<dbReference type="Pfam" id="PF03544">
    <property type="entry name" value="TonB_C"/>
    <property type="match status" value="1"/>
</dbReference>
<dbReference type="PANTHER" id="PTHR33446">
    <property type="entry name" value="PROTEIN TONB-RELATED"/>
    <property type="match status" value="1"/>
</dbReference>
<evidence type="ECO:0000259" key="12">
    <source>
        <dbReference type="PROSITE" id="PS52015"/>
    </source>
</evidence>
<evidence type="ECO:0000256" key="7">
    <source>
        <dbReference type="ARBA" id="ARBA00022927"/>
    </source>
</evidence>
<comment type="similarity">
    <text evidence="2">Belongs to the TonB family.</text>
</comment>
<dbReference type="SUPFAM" id="SSF74653">
    <property type="entry name" value="TolA/TonB C-terminal domain"/>
    <property type="match status" value="1"/>
</dbReference>
<feature type="compositionally biased region" description="Low complexity" evidence="10">
    <location>
        <begin position="104"/>
        <end position="138"/>
    </location>
</feature>
<feature type="compositionally biased region" description="Pro residues" evidence="10">
    <location>
        <begin position="60"/>
        <end position="69"/>
    </location>
</feature>
<dbReference type="GO" id="GO:0005886">
    <property type="term" value="C:plasma membrane"/>
    <property type="evidence" value="ECO:0007669"/>
    <property type="project" value="UniProtKB-SubCell"/>
</dbReference>
<sequence>MIRAHTASSLPCIAATLLLHAALVAAVVAGFANHKSVALEPPVITVALVPSTIDESTAPAPLPTAPSPPLEQARPEPRRSEPKRTAMPKPPSKPHTTTARESRTSSAPIEAEPSAPAIDNAPSTSTTAPASPAAAAAPVRTEPSISASYAAGNRKPQYPLMSRRFQEEGTVILRVFVKPDGTAGAVDIKTSSGHPLLDESARSAVQGWRFNPATSDGKPIAEWYQVPVPFTLEN</sequence>
<evidence type="ECO:0000256" key="5">
    <source>
        <dbReference type="ARBA" id="ARBA00022519"/>
    </source>
</evidence>
<keyword evidence="3" id="KW-0813">Transport</keyword>
<dbReference type="GO" id="GO:0055085">
    <property type="term" value="P:transmembrane transport"/>
    <property type="evidence" value="ECO:0007669"/>
    <property type="project" value="InterPro"/>
</dbReference>
<dbReference type="PANTHER" id="PTHR33446:SF2">
    <property type="entry name" value="PROTEIN TONB"/>
    <property type="match status" value="1"/>
</dbReference>
<gene>
    <name evidence="13" type="ORF">D3870_03300</name>
</gene>
<feature type="domain" description="TonB C-terminal" evidence="12">
    <location>
        <begin position="143"/>
        <end position="234"/>
    </location>
</feature>
<keyword evidence="7" id="KW-0653">Protein transport</keyword>
<dbReference type="Proteomes" id="UP000285190">
    <property type="component" value="Unassembled WGS sequence"/>
</dbReference>
<dbReference type="PROSITE" id="PS52015">
    <property type="entry name" value="TONB_CTD"/>
    <property type="match status" value="1"/>
</dbReference>
<feature type="signal peptide" evidence="11">
    <location>
        <begin position="1"/>
        <end position="21"/>
    </location>
</feature>
<evidence type="ECO:0000256" key="2">
    <source>
        <dbReference type="ARBA" id="ARBA00006555"/>
    </source>
</evidence>
<comment type="subcellular location">
    <subcellularLocation>
        <location evidence="1">Cell inner membrane</location>
        <topology evidence="1">Single-pass membrane protein</topology>
        <orientation evidence="1">Periplasmic side</orientation>
    </subcellularLocation>
</comment>
<organism evidence="13 14">
    <name type="scientific">Noviherbaspirillum cavernae</name>
    <dbReference type="NCBI Taxonomy" id="2320862"/>
    <lineage>
        <taxon>Bacteria</taxon>
        <taxon>Pseudomonadati</taxon>
        <taxon>Pseudomonadota</taxon>
        <taxon>Betaproteobacteria</taxon>
        <taxon>Burkholderiales</taxon>
        <taxon>Oxalobacteraceae</taxon>
        <taxon>Noviherbaspirillum</taxon>
    </lineage>
</organism>
<dbReference type="InterPro" id="IPR051045">
    <property type="entry name" value="TonB-dependent_transducer"/>
</dbReference>
<evidence type="ECO:0000256" key="9">
    <source>
        <dbReference type="ARBA" id="ARBA00023136"/>
    </source>
</evidence>
<evidence type="ECO:0000313" key="14">
    <source>
        <dbReference type="Proteomes" id="UP000285190"/>
    </source>
</evidence>
<dbReference type="InterPro" id="IPR006260">
    <property type="entry name" value="TonB/TolA_C"/>
</dbReference>
<evidence type="ECO:0000256" key="10">
    <source>
        <dbReference type="SAM" id="MobiDB-lite"/>
    </source>
</evidence>
<dbReference type="InterPro" id="IPR037682">
    <property type="entry name" value="TonB_C"/>
</dbReference>
<protein>
    <submittedName>
        <fullName evidence="13">Energy transducer TonB</fullName>
    </submittedName>
</protein>
<keyword evidence="11" id="KW-0732">Signal</keyword>
<dbReference type="AlphaFoldDB" id="A0A418WYC1"/>
<keyword evidence="9" id="KW-0472">Membrane</keyword>
<comment type="caution">
    <text evidence="13">The sequence shown here is derived from an EMBL/GenBank/DDBJ whole genome shotgun (WGS) entry which is preliminary data.</text>
</comment>
<feature type="region of interest" description="Disordered" evidence="10">
    <location>
        <begin position="57"/>
        <end position="141"/>
    </location>
</feature>
<dbReference type="GO" id="GO:0015031">
    <property type="term" value="P:protein transport"/>
    <property type="evidence" value="ECO:0007669"/>
    <property type="project" value="UniProtKB-KW"/>
</dbReference>
<keyword evidence="8" id="KW-1133">Transmembrane helix</keyword>
<evidence type="ECO:0000256" key="6">
    <source>
        <dbReference type="ARBA" id="ARBA00022692"/>
    </source>
</evidence>
<feature type="chain" id="PRO_5018982087" evidence="11">
    <location>
        <begin position="22"/>
        <end position="234"/>
    </location>
</feature>
<proteinExistence type="inferred from homology"/>